<dbReference type="InParanoid" id="A0A251UDC1"/>
<name>A0A251UDC1_HELAN</name>
<organism evidence="1 2">
    <name type="scientific">Helianthus annuus</name>
    <name type="common">Common sunflower</name>
    <dbReference type="NCBI Taxonomy" id="4232"/>
    <lineage>
        <taxon>Eukaryota</taxon>
        <taxon>Viridiplantae</taxon>
        <taxon>Streptophyta</taxon>
        <taxon>Embryophyta</taxon>
        <taxon>Tracheophyta</taxon>
        <taxon>Spermatophyta</taxon>
        <taxon>Magnoliopsida</taxon>
        <taxon>eudicotyledons</taxon>
        <taxon>Gunneridae</taxon>
        <taxon>Pentapetalae</taxon>
        <taxon>asterids</taxon>
        <taxon>campanulids</taxon>
        <taxon>Asterales</taxon>
        <taxon>Asteraceae</taxon>
        <taxon>Asteroideae</taxon>
        <taxon>Heliantheae alliance</taxon>
        <taxon>Heliantheae</taxon>
        <taxon>Helianthus</taxon>
    </lineage>
</organism>
<evidence type="ECO:0000313" key="1">
    <source>
        <dbReference type="EMBL" id="OTG21338.1"/>
    </source>
</evidence>
<reference evidence="2" key="1">
    <citation type="journal article" date="2017" name="Nature">
        <title>The sunflower genome provides insights into oil metabolism, flowering and Asterid evolution.</title>
        <authorList>
            <person name="Badouin H."/>
            <person name="Gouzy J."/>
            <person name="Grassa C.J."/>
            <person name="Murat F."/>
            <person name="Staton S.E."/>
            <person name="Cottret L."/>
            <person name="Lelandais-Briere C."/>
            <person name="Owens G.L."/>
            <person name="Carrere S."/>
            <person name="Mayjonade B."/>
            <person name="Legrand L."/>
            <person name="Gill N."/>
            <person name="Kane N.C."/>
            <person name="Bowers J.E."/>
            <person name="Hubner S."/>
            <person name="Bellec A."/>
            <person name="Berard A."/>
            <person name="Berges H."/>
            <person name="Blanchet N."/>
            <person name="Boniface M.C."/>
            <person name="Brunel D."/>
            <person name="Catrice O."/>
            <person name="Chaidir N."/>
            <person name="Claudel C."/>
            <person name="Donnadieu C."/>
            <person name="Faraut T."/>
            <person name="Fievet G."/>
            <person name="Helmstetter N."/>
            <person name="King M."/>
            <person name="Knapp S.J."/>
            <person name="Lai Z."/>
            <person name="Le Paslier M.C."/>
            <person name="Lippi Y."/>
            <person name="Lorenzon L."/>
            <person name="Mandel J.R."/>
            <person name="Marage G."/>
            <person name="Marchand G."/>
            <person name="Marquand E."/>
            <person name="Bret-Mestries E."/>
            <person name="Morien E."/>
            <person name="Nambeesan S."/>
            <person name="Nguyen T."/>
            <person name="Pegot-Espagnet P."/>
            <person name="Pouilly N."/>
            <person name="Raftis F."/>
            <person name="Sallet E."/>
            <person name="Schiex T."/>
            <person name="Thomas J."/>
            <person name="Vandecasteele C."/>
            <person name="Vares D."/>
            <person name="Vear F."/>
            <person name="Vautrin S."/>
            <person name="Crespi M."/>
            <person name="Mangin B."/>
            <person name="Burke J.M."/>
            <person name="Salse J."/>
            <person name="Munos S."/>
            <person name="Vincourt P."/>
            <person name="Rieseberg L.H."/>
            <person name="Langlade N.B."/>
        </authorList>
    </citation>
    <scope>NUCLEOTIDE SEQUENCE [LARGE SCALE GENOMIC DNA]</scope>
    <source>
        <strain evidence="2">cv. SF193</strain>
    </source>
</reference>
<gene>
    <name evidence="1" type="ORF">HannXRQ_Chr07g0203051</name>
</gene>
<sequence>MKENSKNKALLSIRILDQYRSTLESMICSRDWLFGDSGLPTKEKEAMDAIIEDVISQHNGAEDAMEIEN</sequence>
<dbReference type="EMBL" id="CM007896">
    <property type="protein sequence ID" value="OTG21338.1"/>
    <property type="molecule type" value="Genomic_DNA"/>
</dbReference>
<protein>
    <submittedName>
        <fullName evidence="1">Uncharacterized protein</fullName>
    </submittedName>
</protein>
<evidence type="ECO:0000313" key="2">
    <source>
        <dbReference type="Proteomes" id="UP000215914"/>
    </source>
</evidence>
<dbReference type="AlphaFoldDB" id="A0A251UDC1"/>
<accession>A0A251UDC1</accession>
<dbReference type="Proteomes" id="UP000215914">
    <property type="component" value="Chromosome 7"/>
</dbReference>
<proteinExistence type="predicted"/>
<keyword evidence="2" id="KW-1185">Reference proteome</keyword>